<dbReference type="GO" id="GO:0036380">
    <property type="term" value="F:UDP-N-acetylglucosamine-undecaprenyl-phosphate N-acetylglucosaminephosphotransferase activity"/>
    <property type="evidence" value="ECO:0007669"/>
    <property type="project" value="UniProtKB-EC"/>
</dbReference>
<sequence length="345" mass="37659">MENLYLITLFSALISFLITPLVRKLAFSFNVVDVPKDNRRVHKKPIPKLGGLAIYIAFLIMIFLKKSPIDQSEIGIIIGSLIIVIGGVVDDKYNIKPWQKLLFQIAAASFLIFFKVMISVITNPISDVNLYIRIANFIAVPLTMLWVIGVTNAFNLIDGLDGLSAGLAFIACITMTIVAFLSGKADMEVITLTIILGGAILGFLPHNFNPASIFMGDTGAQLLGFLLASIAMRGAIKSASAIVLAVPILALGLPIYDTIFAIIRRKVNGKSIAEADRGHLHHRLLDMGLTQRQAVIIMYLISIALGFIAVIVMQLTNKSAYTVLGVVIIVIVLLAWKFGLFRHRS</sequence>
<dbReference type="PROSITE" id="PS01348">
    <property type="entry name" value="MRAY_2"/>
    <property type="match status" value="1"/>
</dbReference>
<evidence type="ECO:0000313" key="9">
    <source>
        <dbReference type="EMBL" id="AJA53617.1"/>
    </source>
</evidence>
<feature type="binding site" evidence="7">
    <location>
        <position position="155"/>
    </location>
    <ligand>
        <name>Mg(2+)</name>
        <dbReference type="ChEBI" id="CHEBI:18420"/>
    </ligand>
</feature>
<dbReference type="Pfam" id="PF00953">
    <property type="entry name" value="Glycos_transf_4"/>
    <property type="match status" value="1"/>
</dbReference>
<dbReference type="KEGG" id="cpae:CPAST_c35730"/>
<dbReference type="EMBL" id="CP009268">
    <property type="protein sequence ID" value="AJA53617.1"/>
    <property type="molecule type" value="Genomic_DNA"/>
</dbReference>
<evidence type="ECO:0000256" key="7">
    <source>
        <dbReference type="PIRSR" id="PIRSR600715-1"/>
    </source>
</evidence>
<keyword evidence="7" id="KW-0460">Magnesium</keyword>
<evidence type="ECO:0000256" key="2">
    <source>
        <dbReference type="ARBA" id="ARBA00022475"/>
    </source>
</evidence>
<dbReference type="InterPro" id="IPR000715">
    <property type="entry name" value="Glycosyl_transferase_4"/>
</dbReference>
<dbReference type="KEGG" id="cpat:CLPA_c35730"/>
<dbReference type="RefSeq" id="WP_003445748.1">
    <property type="nucleotide sequence ID" value="NZ_ANZB01000008.1"/>
</dbReference>
<keyword evidence="3 9" id="KW-0808">Transferase</keyword>
<feature type="transmembrane region" description="Helical" evidence="8">
    <location>
        <begin position="189"/>
        <end position="208"/>
    </location>
</feature>
<dbReference type="GeneID" id="93075669"/>
<dbReference type="Proteomes" id="UP000030905">
    <property type="component" value="Chromosome"/>
</dbReference>
<evidence type="ECO:0000256" key="4">
    <source>
        <dbReference type="ARBA" id="ARBA00022692"/>
    </source>
</evidence>
<evidence type="ECO:0000313" key="10">
    <source>
        <dbReference type="EMBL" id="KRU14357.1"/>
    </source>
</evidence>
<dbReference type="GO" id="GO:0071555">
    <property type="term" value="P:cell wall organization"/>
    <property type="evidence" value="ECO:0007669"/>
    <property type="project" value="TreeGrafter"/>
</dbReference>
<dbReference type="GO" id="GO:0005886">
    <property type="term" value="C:plasma membrane"/>
    <property type="evidence" value="ECO:0007669"/>
    <property type="project" value="UniProtKB-SubCell"/>
</dbReference>
<keyword evidence="2" id="KW-1003">Cell membrane</keyword>
<keyword evidence="5 8" id="KW-1133">Transmembrane helix</keyword>
<feature type="transmembrane region" description="Helical" evidence="8">
    <location>
        <begin position="321"/>
        <end position="340"/>
    </location>
</feature>
<evidence type="ECO:0000256" key="5">
    <source>
        <dbReference type="ARBA" id="ARBA00022989"/>
    </source>
</evidence>
<keyword evidence="7" id="KW-0479">Metal-binding</keyword>
<evidence type="ECO:0000256" key="1">
    <source>
        <dbReference type="ARBA" id="ARBA00004651"/>
    </source>
</evidence>
<keyword evidence="12" id="KW-1185">Reference proteome</keyword>
<dbReference type="GO" id="GO:0009103">
    <property type="term" value="P:lipopolysaccharide biosynthetic process"/>
    <property type="evidence" value="ECO:0007669"/>
    <property type="project" value="TreeGrafter"/>
</dbReference>
<evidence type="ECO:0000313" key="11">
    <source>
        <dbReference type="Proteomes" id="UP000028042"/>
    </source>
</evidence>
<evidence type="ECO:0000256" key="8">
    <source>
        <dbReference type="SAM" id="Phobius"/>
    </source>
</evidence>
<dbReference type="eggNOG" id="COG0472">
    <property type="taxonomic scope" value="Bacteria"/>
</dbReference>
<dbReference type="InterPro" id="IPR018480">
    <property type="entry name" value="PNAcMuramoyl-5peptid_Trfase_CS"/>
</dbReference>
<feature type="binding site" evidence="7">
    <location>
        <position position="217"/>
    </location>
    <ligand>
        <name>Mg(2+)</name>
        <dbReference type="ChEBI" id="CHEBI:18420"/>
    </ligand>
</feature>
<dbReference type="PATRIC" id="fig|1262449.3.peg.2488"/>
<dbReference type="PANTHER" id="PTHR22926:SF3">
    <property type="entry name" value="UNDECAPRENYL-PHOSPHATE ALPHA-N-ACETYLGLUCOSAMINYL 1-PHOSPHATE TRANSFERASE"/>
    <property type="match status" value="1"/>
</dbReference>
<feature type="transmembrane region" description="Helical" evidence="8">
    <location>
        <begin position="130"/>
        <end position="150"/>
    </location>
</feature>
<feature type="transmembrane region" description="Helical" evidence="8">
    <location>
        <begin position="46"/>
        <end position="65"/>
    </location>
</feature>
<organism evidence="9 12">
    <name type="scientific">Clostridium pasteurianum DSM 525 = ATCC 6013</name>
    <dbReference type="NCBI Taxonomy" id="1262449"/>
    <lineage>
        <taxon>Bacteria</taxon>
        <taxon>Bacillati</taxon>
        <taxon>Bacillota</taxon>
        <taxon>Clostridia</taxon>
        <taxon>Eubacteriales</taxon>
        <taxon>Clostridiaceae</taxon>
        <taxon>Clostridium</taxon>
    </lineage>
</organism>
<dbReference type="EC" id="2.7.8.33" evidence="9"/>
<dbReference type="Proteomes" id="UP000028042">
    <property type="component" value="Unassembled WGS sequence"/>
</dbReference>
<evidence type="ECO:0000313" key="12">
    <source>
        <dbReference type="Proteomes" id="UP000030905"/>
    </source>
</evidence>
<protein>
    <submittedName>
        <fullName evidence="10">Glycosyl transferase family 4</fullName>
    </submittedName>
    <submittedName>
        <fullName evidence="9">Putative undecaprenyl-phosphate N-acetylglucosaminyl 1-phosphate transferase</fullName>
        <ecNumber evidence="9">2.7.8.33</ecNumber>
    </submittedName>
</protein>
<evidence type="ECO:0000256" key="6">
    <source>
        <dbReference type="ARBA" id="ARBA00023136"/>
    </source>
</evidence>
<name>A0A0H3J857_CLOPA</name>
<reference evidence="9 12" key="1">
    <citation type="journal article" date="2015" name="Genome Announc.">
        <title>Complete Genome Sequence of the Nitrogen-Fixing and Solvent-Producing Clostridium pasteurianum DSM 525.</title>
        <authorList>
            <person name="Poehlein A."/>
            <person name="Grosse-Honebrink A."/>
            <person name="Zhang Y."/>
            <person name="Minton N.P."/>
            <person name="Daniel R."/>
        </authorList>
    </citation>
    <scope>NUCLEOTIDE SEQUENCE [LARGE SCALE GENOMIC DNA]</scope>
    <source>
        <strain evidence="9">DSM 525</strain>
        <strain evidence="12">DSM 525 / ATCC 6013</strain>
    </source>
</reference>
<feature type="transmembrane region" description="Helical" evidence="8">
    <location>
        <begin position="220"/>
        <end position="236"/>
    </location>
</feature>
<dbReference type="PANTHER" id="PTHR22926">
    <property type="entry name" value="PHOSPHO-N-ACETYLMURAMOYL-PENTAPEPTIDE-TRANSFERASE"/>
    <property type="match status" value="1"/>
</dbReference>
<dbReference type="GO" id="GO:0044038">
    <property type="term" value="P:cell wall macromolecule biosynthetic process"/>
    <property type="evidence" value="ECO:0007669"/>
    <property type="project" value="TreeGrafter"/>
</dbReference>
<feature type="transmembrane region" description="Helical" evidence="8">
    <location>
        <begin position="6"/>
        <end position="26"/>
    </location>
</feature>
<feature type="transmembrane region" description="Helical" evidence="8">
    <location>
        <begin position="162"/>
        <end position="183"/>
    </location>
</feature>
<dbReference type="CDD" id="cd06853">
    <property type="entry name" value="GT_WecA_like"/>
    <property type="match status" value="1"/>
</dbReference>
<comment type="subcellular location">
    <subcellularLocation>
        <location evidence="1">Cell membrane</location>
        <topology evidence="1">Multi-pass membrane protein</topology>
    </subcellularLocation>
</comment>
<proteinExistence type="predicted"/>
<dbReference type="GO" id="GO:0046872">
    <property type="term" value="F:metal ion binding"/>
    <property type="evidence" value="ECO:0007669"/>
    <property type="project" value="UniProtKB-KW"/>
</dbReference>
<reference evidence="10 11" key="3">
    <citation type="journal article" name="Genome Announc.">
        <title>Improved Draft Genome Sequence of Clostridium pasteurianum Strain ATCC 6013 (DSM 525) Using a Hybrid Next-Generation Sequencing Approach.</title>
        <authorList>
            <person name="Pyne M.E."/>
            <person name="Utturkar S."/>
            <person name="Brown S.D."/>
            <person name="Moo-Young M."/>
            <person name="Chung D.A."/>
            <person name="Chou C.P."/>
        </authorList>
    </citation>
    <scope>NUCLEOTIDE SEQUENCE [LARGE SCALE GENOMIC DNA]</scope>
    <source>
        <strain evidence="10 11">ATCC 6013</strain>
    </source>
</reference>
<feature type="transmembrane region" description="Helical" evidence="8">
    <location>
        <begin position="294"/>
        <end position="315"/>
    </location>
</feature>
<reference evidence="10" key="2">
    <citation type="submission" date="2015-10" db="EMBL/GenBank/DDBJ databases">
        <title>Improved Draft Genome Sequence of Clostridium pasteurianum Strain ATCC 6013 (DSM 525) Using a Hybrid Next-Generation Sequencing Approach.</title>
        <authorList>
            <person name="Pyne M.E."/>
            <person name="Utturkar S.M."/>
            <person name="Brown S.D."/>
            <person name="Moo-Young M."/>
            <person name="Chung D.A."/>
            <person name="Chou P.C."/>
        </authorList>
    </citation>
    <scope>NUCLEOTIDE SEQUENCE</scope>
    <source>
        <strain evidence="10">ATCC 6013</strain>
    </source>
</reference>
<gene>
    <name evidence="9" type="primary">tagO</name>
    <name evidence="9" type="ORF">CLPA_c35730</name>
    <name evidence="10" type="ORF">CP6013_03615</name>
</gene>
<keyword evidence="4 8" id="KW-0812">Transmembrane</keyword>
<dbReference type="AlphaFoldDB" id="A0A0H3J857"/>
<dbReference type="EMBL" id="JPGY02000001">
    <property type="protein sequence ID" value="KRU14357.1"/>
    <property type="molecule type" value="Genomic_DNA"/>
</dbReference>
<comment type="cofactor">
    <cofactor evidence="7">
        <name>Mg(2+)</name>
        <dbReference type="ChEBI" id="CHEBI:18420"/>
    </cofactor>
</comment>
<feature type="transmembrane region" description="Helical" evidence="8">
    <location>
        <begin position="71"/>
        <end position="89"/>
    </location>
</feature>
<feature type="transmembrane region" description="Helical" evidence="8">
    <location>
        <begin position="242"/>
        <end position="263"/>
    </location>
</feature>
<accession>A0A0H3J857</accession>
<feature type="transmembrane region" description="Helical" evidence="8">
    <location>
        <begin position="101"/>
        <end position="118"/>
    </location>
</feature>
<keyword evidence="6 8" id="KW-0472">Membrane</keyword>
<evidence type="ECO:0000256" key="3">
    <source>
        <dbReference type="ARBA" id="ARBA00022679"/>
    </source>
</evidence>